<evidence type="ECO:0000256" key="2">
    <source>
        <dbReference type="ARBA" id="ARBA00022723"/>
    </source>
</evidence>
<keyword evidence="5" id="KW-0238">DNA-binding</keyword>
<keyword evidence="1" id="KW-0815">Transposition</keyword>
<dbReference type="InterPro" id="IPR006564">
    <property type="entry name" value="Znf_PMZ"/>
</dbReference>
<keyword evidence="10" id="KW-1185">Reference proteome</keyword>
<dbReference type="PANTHER" id="PTHR31973">
    <property type="entry name" value="POLYPROTEIN, PUTATIVE-RELATED"/>
    <property type="match status" value="1"/>
</dbReference>
<dbReference type="GeneID" id="130466970"/>
<feature type="region of interest" description="Disordered" evidence="8">
    <location>
        <begin position="468"/>
        <end position="495"/>
    </location>
</feature>
<evidence type="ECO:0000256" key="4">
    <source>
        <dbReference type="ARBA" id="ARBA00022833"/>
    </source>
</evidence>
<proteinExistence type="predicted"/>
<dbReference type="Pfam" id="PF10551">
    <property type="entry name" value="MULE"/>
    <property type="match status" value="1"/>
</dbReference>
<gene>
    <name evidence="11" type="primary">LOC130466970</name>
</gene>
<evidence type="ECO:0000256" key="5">
    <source>
        <dbReference type="ARBA" id="ARBA00023125"/>
    </source>
</evidence>
<organism evidence="10 11">
    <name type="scientific">Spinacia oleracea</name>
    <name type="common">Spinach</name>
    <dbReference type="NCBI Taxonomy" id="3562"/>
    <lineage>
        <taxon>Eukaryota</taxon>
        <taxon>Viridiplantae</taxon>
        <taxon>Streptophyta</taxon>
        <taxon>Embryophyta</taxon>
        <taxon>Tracheophyta</taxon>
        <taxon>Spermatophyta</taxon>
        <taxon>Magnoliopsida</taxon>
        <taxon>eudicotyledons</taxon>
        <taxon>Gunneridae</taxon>
        <taxon>Pentapetalae</taxon>
        <taxon>Caryophyllales</taxon>
        <taxon>Chenopodiaceae</taxon>
        <taxon>Chenopodioideae</taxon>
        <taxon>Anserineae</taxon>
        <taxon>Spinacia</taxon>
    </lineage>
</organism>
<evidence type="ECO:0000256" key="7">
    <source>
        <dbReference type="PROSITE-ProRule" id="PRU00325"/>
    </source>
</evidence>
<dbReference type="PANTHER" id="PTHR31973:SF187">
    <property type="entry name" value="MUTATOR TRANSPOSASE MUDRA PROTEIN"/>
    <property type="match status" value="1"/>
</dbReference>
<evidence type="ECO:0000256" key="6">
    <source>
        <dbReference type="ARBA" id="ARBA00023172"/>
    </source>
</evidence>
<keyword evidence="4" id="KW-0862">Zinc</keyword>
<keyword evidence="3 7" id="KW-0863">Zinc-finger</keyword>
<evidence type="ECO:0000256" key="8">
    <source>
        <dbReference type="SAM" id="MobiDB-lite"/>
    </source>
</evidence>
<dbReference type="RefSeq" id="XP_056691477.1">
    <property type="nucleotide sequence ID" value="XM_056835499.1"/>
</dbReference>
<keyword evidence="6" id="KW-0233">DNA recombination</keyword>
<dbReference type="PROSITE" id="PS50966">
    <property type="entry name" value="ZF_SWIM"/>
    <property type="match status" value="1"/>
</dbReference>
<reference evidence="11" key="2">
    <citation type="submission" date="2025-08" db="UniProtKB">
        <authorList>
            <consortium name="RefSeq"/>
        </authorList>
    </citation>
    <scope>IDENTIFICATION</scope>
    <source>
        <tissue evidence="11">Leaf</tissue>
    </source>
</reference>
<feature type="compositionally biased region" description="Pro residues" evidence="8">
    <location>
        <begin position="392"/>
        <end position="401"/>
    </location>
</feature>
<evidence type="ECO:0000313" key="11">
    <source>
        <dbReference type="RefSeq" id="XP_056691477.1"/>
    </source>
</evidence>
<feature type="domain" description="SWIM-type" evidence="9">
    <location>
        <begin position="322"/>
        <end position="354"/>
    </location>
</feature>
<keyword evidence="2" id="KW-0479">Metal-binding</keyword>
<dbReference type="SMART" id="SM00575">
    <property type="entry name" value="ZnF_PMZ"/>
    <property type="match status" value="1"/>
</dbReference>
<dbReference type="Pfam" id="PF04434">
    <property type="entry name" value="SWIM"/>
    <property type="match status" value="1"/>
</dbReference>
<sequence>MKMIFGVASLEYKKVWDYAAAIKKYNPGSTAVVKVQGIENPPPLFQRLYVCLQACKEGFMAGCRPIIGVDGAHLRGSYPCILLTAVGKDGNNNIFPVAWAVVETENAETWAWFLELLRADIITVADSVTWVHEKEEVTYMSDRQKGLLDAFITVMPNAETRYCCRHIWANFKGKFPCVVYKEHFWKAARSSTKHHFNTHMAAIKELNEEAFKYLDAINIAHWSRHGFSTASKSGMLLNNCCESFNNVLREARAKPILQLMEWVRRYVMEIFNSKREGLKGFKGVIMPSVVKMVQQGLTQVHNMRIRQADLHEFEVDHDQDTFVVNLQSKVCGCYRWSLMGIPCWHALACIQTKRLNYEDFIHPAYHVQTYAKSYAPPFKGMPSQNQWDQTPYPGPFPPPYRKMPGRPSKHKRHKAAGEDEDKQFVKRAKRQNKCSRCGGLGHYKPKCAMPAPPGETVAASTPASNTFAGQIAAQEPSVVQSSQGAPQLHPSQQQE</sequence>
<protein>
    <recommendedName>
        <fullName evidence="9">SWIM-type domain-containing protein</fullName>
    </recommendedName>
</protein>
<reference evidence="10" key="1">
    <citation type="journal article" date="2021" name="Nat. Commun.">
        <title>Genomic analyses provide insights into spinach domestication and the genetic basis of agronomic traits.</title>
        <authorList>
            <person name="Cai X."/>
            <person name="Sun X."/>
            <person name="Xu C."/>
            <person name="Sun H."/>
            <person name="Wang X."/>
            <person name="Ge C."/>
            <person name="Zhang Z."/>
            <person name="Wang Q."/>
            <person name="Fei Z."/>
            <person name="Jiao C."/>
            <person name="Wang Q."/>
        </authorList>
    </citation>
    <scope>NUCLEOTIDE SEQUENCE [LARGE SCALE GENOMIC DNA]</scope>
    <source>
        <strain evidence="10">cv. Varoflay</strain>
    </source>
</reference>
<accession>A0ABM3R781</accession>
<feature type="compositionally biased region" description="Basic residues" evidence="8">
    <location>
        <begin position="403"/>
        <end position="414"/>
    </location>
</feature>
<feature type="region of interest" description="Disordered" evidence="8">
    <location>
        <begin position="385"/>
        <end position="427"/>
    </location>
</feature>
<dbReference type="InterPro" id="IPR007527">
    <property type="entry name" value="Znf_SWIM"/>
</dbReference>
<feature type="compositionally biased region" description="Polar residues" evidence="8">
    <location>
        <begin position="477"/>
        <end position="495"/>
    </location>
</feature>
<dbReference type="InterPro" id="IPR001207">
    <property type="entry name" value="Transposase_mutator"/>
</dbReference>
<evidence type="ECO:0000259" key="9">
    <source>
        <dbReference type="PROSITE" id="PS50966"/>
    </source>
</evidence>
<name>A0ABM3R781_SPIOL</name>
<dbReference type="PROSITE" id="PS01007">
    <property type="entry name" value="TRANSPOSASE_MUTATOR"/>
    <property type="match status" value="1"/>
</dbReference>
<dbReference type="Proteomes" id="UP000813463">
    <property type="component" value="Chromosome 2"/>
</dbReference>
<evidence type="ECO:0000313" key="10">
    <source>
        <dbReference type="Proteomes" id="UP000813463"/>
    </source>
</evidence>
<evidence type="ECO:0000256" key="1">
    <source>
        <dbReference type="ARBA" id="ARBA00022578"/>
    </source>
</evidence>
<evidence type="ECO:0000256" key="3">
    <source>
        <dbReference type="ARBA" id="ARBA00022771"/>
    </source>
</evidence>
<dbReference type="InterPro" id="IPR018289">
    <property type="entry name" value="MULE_transposase_dom"/>
</dbReference>